<feature type="compositionally biased region" description="Low complexity" evidence="1">
    <location>
        <begin position="79"/>
        <end position="89"/>
    </location>
</feature>
<keyword evidence="3" id="KW-1185">Reference proteome</keyword>
<reference evidence="2" key="1">
    <citation type="submission" date="2022-08" db="EMBL/GenBank/DDBJ databases">
        <title>A Global Phylogenomic Analysis of the Shiitake Genus Lentinula.</title>
        <authorList>
            <consortium name="DOE Joint Genome Institute"/>
            <person name="Sierra-Patev S."/>
            <person name="Min B."/>
            <person name="Naranjo-Ortiz M."/>
            <person name="Looney B."/>
            <person name="Konkel Z."/>
            <person name="Slot J.C."/>
            <person name="Sakamoto Y."/>
            <person name="Steenwyk J.L."/>
            <person name="Rokas A."/>
            <person name="Carro J."/>
            <person name="Camarero S."/>
            <person name="Ferreira P."/>
            <person name="Molpeceres G."/>
            <person name="Ruiz-Duenas F.J."/>
            <person name="Serrano A."/>
            <person name="Henrissat B."/>
            <person name="Drula E."/>
            <person name="Hughes K.W."/>
            <person name="Mata J.L."/>
            <person name="Ishikawa N.K."/>
            <person name="Vargas-Isla R."/>
            <person name="Ushijima S."/>
            <person name="Smith C.A."/>
            <person name="Ahrendt S."/>
            <person name="Andreopoulos W."/>
            <person name="He G."/>
            <person name="Labutti K."/>
            <person name="Lipzen A."/>
            <person name="Ng V."/>
            <person name="Riley R."/>
            <person name="Sandor L."/>
            <person name="Barry K."/>
            <person name="Martinez A.T."/>
            <person name="Xiao Y."/>
            <person name="Gibbons J.G."/>
            <person name="Terashima K."/>
            <person name="Grigoriev I.V."/>
            <person name="Hibbett D.S."/>
        </authorList>
    </citation>
    <scope>NUCLEOTIDE SEQUENCE</scope>
    <source>
        <strain evidence="2">RHP3577 ss4</strain>
    </source>
</reference>
<dbReference type="EMBL" id="JANVFT010000122">
    <property type="protein sequence ID" value="KAJ4465734.1"/>
    <property type="molecule type" value="Genomic_DNA"/>
</dbReference>
<name>A0ABQ8UY93_9AGAR</name>
<evidence type="ECO:0000313" key="2">
    <source>
        <dbReference type="EMBL" id="KAJ4465734.1"/>
    </source>
</evidence>
<feature type="compositionally biased region" description="Basic and acidic residues" evidence="1">
    <location>
        <begin position="167"/>
        <end position="185"/>
    </location>
</feature>
<dbReference type="Proteomes" id="UP001150217">
    <property type="component" value="Unassembled WGS sequence"/>
</dbReference>
<accession>A0ABQ8UY93</accession>
<proteinExistence type="predicted"/>
<comment type="caution">
    <text evidence="2">The sequence shown here is derived from an EMBL/GenBank/DDBJ whole genome shotgun (WGS) entry which is preliminary data.</text>
</comment>
<sequence>MDIPPCLTRARARVGRSDEDIPAPHHSSSLWQSILGPPPGDATFPDIDGPATPPPTQLPPFVQPVWIVPRPSGEEALRARNAIRSSRSNTQASAPAERSPNVLAVRSAAAFGLPMAQDDPPSDEEWFGVRGSDLYEPNDALAPSGEEGSAPFRRNRSSDNLNSPGDDGFHRFSPEPRARTSREELPGPEELSPSVQMWDFDEVVVRPASAVTANDQRHATVHRGPFRDPSLASIPGHGLQPAPEILPRSDNHHPQRGRTHQSHRSQPRARTREPSPGPDFGAHLRRPSRSLSPIVQYPPARFDPSSLRVGREQGGRQQALVPSHVSAYPLDSGAEQRVPVKNGRRFRDPHQGEISSTVPAAMLNHVISALRTGWPSFISLNYFSRRMSEIGESTVSAAGETWDVDDAGQVKFKSKCLRELSFESISRRDWDSISKNVPRALMDYFIPPGECGIRSELAYEISQMFKRHLPTIFL</sequence>
<feature type="region of interest" description="Disordered" evidence="1">
    <location>
        <begin position="210"/>
        <end position="319"/>
    </location>
</feature>
<gene>
    <name evidence="2" type="ORF">C8R41DRAFT_871797</name>
</gene>
<organism evidence="2 3">
    <name type="scientific">Lentinula lateritia</name>
    <dbReference type="NCBI Taxonomy" id="40482"/>
    <lineage>
        <taxon>Eukaryota</taxon>
        <taxon>Fungi</taxon>
        <taxon>Dikarya</taxon>
        <taxon>Basidiomycota</taxon>
        <taxon>Agaricomycotina</taxon>
        <taxon>Agaricomycetes</taxon>
        <taxon>Agaricomycetidae</taxon>
        <taxon>Agaricales</taxon>
        <taxon>Marasmiineae</taxon>
        <taxon>Omphalotaceae</taxon>
        <taxon>Lentinula</taxon>
    </lineage>
</organism>
<feature type="compositionally biased region" description="Pro residues" evidence="1">
    <location>
        <begin position="51"/>
        <end position="62"/>
    </location>
</feature>
<feature type="region of interest" description="Disordered" evidence="1">
    <location>
        <begin position="1"/>
        <end position="63"/>
    </location>
</feature>
<evidence type="ECO:0000256" key="1">
    <source>
        <dbReference type="SAM" id="MobiDB-lite"/>
    </source>
</evidence>
<evidence type="ECO:0000313" key="3">
    <source>
        <dbReference type="Proteomes" id="UP001150217"/>
    </source>
</evidence>
<protein>
    <submittedName>
        <fullName evidence="2">Uncharacterized protein</fullName>
    </submittedName>
</protein>
<feature type="compositionally biased region" description="Basic residues" evidence="1">
    <location>
        <begin position="254"/>
        <end position="269"/>
    </location>
</feature>
<feature type="region of interest" description="Disordered" evidence="1">
    <location>
        <begin position="78"/>
        <end position="198"/>
    </location>
</feature>